<dbReference type="GeneID" id="24416430"/>
<feature type="region of interest" description="Disordered" evidence="1">
    <location>
        <begin position="44"/>
        <end position="63"/>
    </location>
</feature>
<accession>E3QYD6</accession>
<proteinExistence type="predicted"/>
<dbReference type="AlphaFoldDB" id="E3QYD6"/>
<feature type="region of interest" description="Disordered" evidence="1">
    <location>
        <begin position="76"/>
        <end position="105"/>
    </location>
</feature>
<gene>
    <name evidence="2" type="ORF">GLRG_11065</name>
</gene>
<reference evidence="3" key="1">
    <citation type="journal article" date="2012" name="Nat. Genet.">
        <title>Lifestyle transitions in plant pathogenic Colletotrichum fungi deciphered by genome and transcriptome analyses.</title>
        <authorList>
            <person name="O'Connell R.J."/>
            <person name="Thon M.R."/>
            <person name="Hacquard S."/>
            <person name="Amyotte S.G."/>
            <person name="Kleemann J."/>
            <person name="Torres M.F."/>
            <person name="Damm U."/>
            <person name="Buiate E.A."/>
            <person name="Epstein L."/>
            <person name="Alkan N."/>
            <person name="Altmueller J."/>
            <person name="Alvarado-Balderrama L."/>
            <person name="Bauser C.A."/>
            <person name="Becker C."/>
            <person name="Birren B.W."/>
            <person name="Chen Z."/>
            <person name="Choi J."/>
            <person name="Crouch J.A."/>
            <person name="Duvick J.P."/>
            <person name="Farman M.A."/>
            <person name="Gan P."/>
            <person name="Heiman D."/>
            <person name="Henrissat B."/>
            <person name="Howard R.J."/>
            <person name="Kabbage M."/>
            <person name="Koch C."/>
            <person name="Kracher B."/>
            <person name="Kubo Y."/>
            <person name="Law A.D."/>
            <person name="Lebrun M.-H."/>
            <person name="Lee Y.-H."/>
            <person name="Miyara I."/>
            <person name="Moore N."/>
            <person name="Neumann U."/>
            <person name="Nordstroem K."/>
            <person name="Panaccione D.G."/>
            <person name="Panstruga R."/>
            <person name="Place M."/>
            <person name="Proctor R.H."/>
            <person name="Prusky D."/>
            <person name="Rech G."/>
            <person name="Reinhardt R."/>
            <person name="Rollins J.A."/>
            <person name="Rounsley S."/>
            <person name="Schardl C.L."/>
            <person name="Schwartz D.C."/>
            <person name="Shenoy N."/>
            <person name="Shirasu K."/>
            <person name="Sikhakolli U.R."/>
            <person name="Stueber K."/>
            <person name="Sukno S.A."/>
            <person name="Sweigard J.A."/>
            <person name="Takano Y."/>
            <person name="Takahara H."/>
            <person name="Trail F."/>
            <person name="van der Does H.C."/>
            <person name="Voll L.M."/>
            <person name="Will I."/>
            <person name="Young S."/>
            <person name="Zeng Q."/>
            <person name="Zhang J."/>
            <person name="Zhou S."/>
            <person name="Dickman M.B."/>
            <person name="Schulze-Lefert P."/>
            <person name="Ver Loren van Themaat E."/>
            <person name="Ma L.-J."/>
            <person name="Vaillancourt L.J."/>
        </authorList>
    </citation>
    <scope>NUCLEOTIDE SEQUENCE [LARGE SCALE GENOMIC DNA]</scope>
    <source>
        <strain evidence="3">M1.001 / M2 / FGSC 10212</strain>
    </source>
</reference>
<evidence type="ECO:0000256" key="1">
    <source>
        <dbReference type="SAM" id="MobiDB-lite"/>
    </source>
</evidence>
<evidence type="ECO:0000313" key="3">
    <source>
        <dbReference type="Proteomes" id="UP000008782"/>
    </source>
</evidence>
<protein>
    <submittedName>
        <fullName evidence="2">Uncharacterized protein</fullName>
    </submittedName>
</protein>
<organism evidence="3">
    <name type="scientific">Colletotrichum graminicola (strain M1.001 / M2 / FGSC 10212)</name>
    <name type="common">Maize anthracnose fungus</name>
    <name type="synonym">Glomerella graminicola</name>
    <dbReference type="NCBI Taxonomy" id="645133"/>
    <lineage>
        <taxon>Eukaryota</taxon>
        <taxon>Fungi</taxon>
        <taxon>Dikarya</taxon>
        <taxon>Ascomycota</taxon>
        <taxon>Pezizomycotina</taxon>
        <taxon>Sordariomycetes</taxon>
        <taxon>Hypocreomycetidae</taxon>
        <taxon>Glomerellales</taxon>
        <taxon>Glomerellaceae</taxon>
        <taxon>Colletotrichum</taxon>
        <taxon>Colletotrichum graminicola species complex</taxon>
    </lineage>
</organism>
<dbReference type="VEuPathDB" id="FungiDB:GLRG_11065"/>
<dbReference type="HOGENOM" id="CLU_1948682_0_0_1"/>
<keyword evidence="3" id="KW-1185">Reference proteome</keyword>
<name>E3QYD6_COLGM</name>
<dbReference type="RefSeq" id="XP_008099894.1">
    <property type="nucleotide sequence ID" value="XM_008101703.1"/>
</dbReference>
<evidence type="ECO:0000313" key="2">
    <source>
        <dbReference type="EMBL" id="EFQ35874.1"/>
    </source>
</evidence>
<dbReference type="EMBL" id="GG697402">
    <property type="protein sequence ID" value="EFQ35874.1"/>
    <property type="molecule type" value="Genomic_DNA"/>
</dbReference>
<sequence length="129" mass="14758">MLSRYLDELTTYAETVSDDVEARFESLTIYSADGSDAGDVWETCQNEDSRERNNCVSSRPNSPDIHDLWYQIRRNGTERAAQPPHEELKEEDSAGYSKTFDSDGLEKSRVRRILARVAKLVGQMEPRRA</sequence>
<dbReference type="Proteomes" id="UP000008782">
    <property type="component" value="Unassembled WGS sequence"/>
</dbReference>